<evidence type="ECO:0000313" key="8">
    <source>
        <dbReference type="EMBL" id="KAJ7353337.1"/>
    </source>
</evidence>
<keyword evidence="5" id="KW-0378">Hydrolase</keyword>
<dbReference type="PANTHER" id="PTHR47966:SF51">
    <property type="entry name" value="BETA-SITE APP-CLEAVING ENZYME, ISOFORM A-RELATED"/>
    <property type="match status" value="1"/>
</dbReference>
<keyword evidence="6" id="KW-0732">Signal</keyword>
<accession>A0AAD7EW85</accession>
<evidence type="ECO:0000256" key="2">
    <source>
        <dbReference type="ARBA" id="ARBA00022750"/>
    </source>
</evidence>
<dbReference type="PRINTS" id="PR00792">
    <property type="entry name" value="PEPSIN"/>
</dbReference>
<feature type="chain" id="PRO_5042077001" evidence="6">
    <location>
        <begin position="20"/>
        <end position="431"/>
    </location>
</feature>
<evidence type="ECO:0000256" key="3">
    <source>
        <dbReference type="PIRSR" id="PIRSR601461-1"/>
    </source>
</evidence>
<dbReference type="PROSITE" id="PS51767">
    <property type="entry name" value="PEPTIDASE_A1"/>
    <property type="match status" value="1"/>
</dbReference>
<evidence type="ECO:0000259" key="7">
    <source>
        <dbReference type="PROSITE" id="PS51767"/>
    </source>
</evidence>
<protein>
    <submittedName>
        <fullName evidence="8">Acid protease</fullName>
    </submittedName>
</protein>
<comment type="similarity">
    <text evidence="1 5">Belongs to the peptidase A1 family.</text>
</comment>
<dbReference type="InterPro" id="IPR033121">
    <property type="entry name" value="PEPTIDASE_A1"/>
</dbReference>
<evidence type="ECO:0000313" key="9">
    <source>
        <dbReference type="Proteomes" id="UP001218218"/>
    </source>
</evidence>
<proteinExistence type="inferred from homology"/>
<dbReference type="PANTHER" id="PTHR47966">
    <property type="entry name" value="BETA-SITE APP-CLEAVING ENZYME, ISOFORM A-RELATED"/>
    <property type="match status" value="1"/>
</dbReference>
<feature type="disulfide bond" evidence="4">
    <location>
        <begin position="151"/>
        <end position="156"/>
    </location>
</feature>
<dbReference type="CDD" id="cd05471">
    <property type="entry name" value="pepsin_like"/>
    <property type="match status" value="1"/>
</dbReference>
<dbReference type="FunFam" id="2.40.70.10:FF:000008">
    <property type="entry name" value="Cathepsin D"/>
    <property type="match status" value="1"/>
</dbReference>
<dbReference type="GO" id="GO:0006508">
    <property type="term" value="P:proteolysis"/>
    <property type="evidence" value="ECO:0007669"/>
    <property type="project" value="UniProtKB-KW"/>
</dbReference>
<dbReference type="InterPro" id="IPR034164">
    <property type="entry name" value="Pepsin-like_dom"/>
</dbReference>
<feature type="domain" description="Peptidase A1" evidence="7">
    <location>
        <begin position="120"/>
        <end position="428"/>
    </location>
</feature>
<feature type="active site" evidence="3">
    <location>
        <position position="138"/>
    </location>
</feature>
<dbReference type="PROSITE" id="PS00141">
    <property type="entry name" value="ASP_PROTEASE"/>
    <property type="match status" value="1"/>
</dbReference>
<dbReference type="AlphaFoldDB" id="A0AAD7EW85"/>
<reference evidence="8" key="1">
    <citation type="submission" date="2023-03" db="EMBL/GenBank/DDBJ databases">
        <title>Massive genome expansion in bonnet fungi (Mycena s.s.) driven by repeated elements and novel gene families across ecological guilds.</title>
        <authorList>
            <consortium name="Lawrence Berkeley National Laboratory"/>
            <person name="Harder C.B."/>
            <person name="Miyauchi S."/>
            <person name="Viragh M."/>
            <person name="Kuo A."/>
            <person name="Thoen E."/>
            <person name="Andreopoulos B."/>
            <person name="Lu D."/>
            <person name="Skrede I."/>
            <person name="Drula E."/>
            <person name="Henrissat B."/>
            <person name="Morin E."/>
            <person name="Kohler A."/>
            <person name="Barry K."/>
            <person name="LaButti K."/>
            <person name="Morin E."/>
            <person name="Salamov A."/>
            <person name="Lipzen A."/>
            <person name="Mereny Z."/>
            <person name="Hegedus B."/>
            <person name="Baldrian P."/>
            <person name="Stursova M."/>
            <person name="Weitz H."/>
            <person name="Taylor A."/>
            <person name="Grigoriev I.V."/>
            <person name="Nagy L.G."/>
            <person name="Martin F."/>
            <person name="Kauserud H."/>
        </authorList>
    </citation>
    <scope>NUCLEOTIDE SEQUENCE</scope>
    <source>
        <strain evidence="8">CBHHK002</strain>
    </source>
</reference>
<evidence type="ECO:0000256" key="4">
    <source>
        <dbReference type="PIRSR" id="PIRSR601461-2"/>
    </source>
</evidence>
<keyword evidence="2 5" id="KW-0064">Aspartyl protease</keyword>
<dbReference type="Proteomes" id="UP001218218">
    <property type="component" value="Unassembled WGS sequence"/>
</dbReference>
<feature type="signal peptide" evidence="6">
    <location>
        <begin position="1"/>
        <end position="19"/>
    </location>
</feature>
<dbReference type="Gene3D" id="2.40.70.10">
    <property type="entry name" value="Acid Proteases"/>
    <property type="match status" value="2"/>
</dbReference>
<dbReference type="Pfam" id="PF00026">
    <property type="entry name" value="Asp"/>
    <property type="match status" value="1"/>
</dbReference>
<keyword evidence="9" id="KW-1185">Reference proteome</keyword>
<evidence type="ECO:0000256" key="1">
    <source>
        <dbReference type="ARBA" id="ARBA00007447"/>
    </source>
</evidence>
<dbReference type="SUPFAM" id="SSF50630">
    <property type="entry name" value="Acid proteases"/>
    <property type="match status" value="1"/>
</dbReference>
<name>A0AAD7EW85_9AGAR</name>
<sequence length="431" mass="45792">MFNKASLLFAVTLAVAATASPTVSPAPPATRGTTIPLRKRTSMKTSTGVFDKEKALFDASYMMHKHRQNLMNLVNNVGAGALNVGAVIRPLSNISEIIAQRRVERRQAETLTDEEEDLEWAGTISVGTPPQKFLIDFDTGSSDLWIPSSSCTSSTCSSKAKFKASSSSTAAKQSGKFSIQYGDGSTVSGPVYTDTVNVAGINVTKQFFSPVTTLSSSFSTDPIDGILGLAFPAISNMKQNPFFNTANEQGVVQNNQFGFFLASKGSELFLGGTDTEKYTGDLEFHDVDSSSGFWQVTGANAKVGDAVAAKNFDTIIDSGTTIMYGPPAAVKKLYAAVDGSKLFDAENGYYSFPCDTPPKIAFNWGGEDWVISAENINIGQTEEGSSDCVGALAGVDTGLGSNVWLLGDSFMKNVYTAFDFDQKAVGFAAIA</sequence>
<dbReference type="InterPro" id="IPR001969">
    <property type="entry name" value="Aspartic_peptidase_AS"/>
</dbReference>
<keyword evidence="5 8" id="KW-0645">Protease</keyword>
<dbReference type="EMBL" id="JARIHO010000011">
    <property type="protein sequence ID" value="KAJ7353337.1"/>
    <property type="molecule type" value="Genomic_DNA"/>
</dbReference>
<evidence type="ECO:0000256" key="6">
    <source>
        <dbReference type="SAM" id="SignalP"/>
    </source>
</evidence>
<organism evidence="8 9">
    <name type="scientific">Mycena albidolilacea</name>
    <dbReference type="NCBI Taxonomy" id="1033008"/>
    <lineage>
        <taxon>Eukaryota</taxon>
        <taxon>Fungi</taxon>
        <taxon>Dikarya</taxon>
        <taxon>Basidiomycota</taxon>
        <taxon>Agaricomycotina</taxon>
        <taxon>Agaricomycetes</taxon>
        <taxon>Agaricomycetidae</taxon>
        <taxon>Agaricales</taxon>
        <taxon>Marasmiineae</taxon>
        <taxon>Mycenaceae</taxon>
        <taxon>Mycena</taxon>
    </lineage>
</organism>
<dbReference type="InterPro" id="IPR001461">
    <property type="entry name" value="Aspartic_peptidase_A1"/>
</dbReference>
<dbReference type="GO" id="GO:0004190">
    <property type="term" value="F:aspartic-type endopeptidase activity"/>
    <property type="evidence" value="ECO:0007669"/>
    <property type="project" value="UniProtKB-KW"/>
</dbReference>
<feature type="active site" evidence="3">
    <location>
        <position position="317"/>
    </location>
</feature>
<keyword evidence="4" id="KW-1015">Disulfide bond</keyword>
<comment type="caution">
    <text evidence="8">The sequence shown here is derived from an EMBL/GenBank/DDBJ whole genome shotgun (WGS) entry which is preliminary data.</text>
</comment>
<gene>
    <name evidence="8" type="ORF">DFH08DRAFT_692698</name>
</gene>
<dbReference type="InterPro" id="IPR021109">
    <property type="entry name" value="Peptidase_aspartic_dom_sf"/>
</dbReference>
<evidence type="ECO:0000256" key="5">
    <source>
        <dbReference type="RuleBase" id="RU000454"/>
    </source>
</evidence>